<keyword evidence="3 5" id="KW-0238">DNA-binding</keyword>
<comment type="caution">
    <text evidence="7">The sequence shown here is derived from an EMBL/GenBank/DDBJ whole genome shotgun (WGS) entry which is preliminary data.</text>
</comment>
<dbReference type="InterPro" id="IPR050109">
    <property type="entry name" value="HTH-type_TetR-like_transc_reg"/>
</dbReference>
<keyword evidence="1" id="KW-0678">Repressor</keyword>
<dbReference type="PROSITE" id="PS01081">
    <property type="entry name" value="HTH_TETR_1"/>
    <property type="match status" value="1"/>
</dbReference>
<dbReference type="InterPro" id="IPR001647">
    <property type="entry name" value="HTH_TetR"/>
</dbReference>
<dbReference type="EMBL" id="RXOE01000005">
    <property type="protein sequence ID" value="RTQ33064.1"/>
    <property type="molecule type" value="Genomic_DNA"/>
</dbReference>
<keyword evidence="4" id="KW-0804">Transcription</keyword>
<dbReference type="InterPro" id="IPR023772">
    <property type="entry name" value="DNA-bd_HTH_TetR-type_CS"/>
</dbReference>
<evidence type="ECO:0000259" key="6">
    <source>
        <dbReference type="PROSITE" id="PS50977"/>
    </source>
</evidence>
<name>A0A3S0J4H8_9BURK</name>
<dbReference type="GO" id="GO:0000976">
    <property type="term" value="F:transcription cis-regulatory region binding"/>
    <property type="evidence" value="ECO:0007669"/>
    <property type="project" value="TreeGrafter"/>
</dbReference>
<evidence type="ECO:0000313" key="7">
    <source>
        <dbReference type="EMBL" id="RTQ33064.1"/>
    </source>
</evidence>
<keyword evidence="2" id="KW-0805">Transcription regulation</keyword>
<reference evidence="7 8" key="1">
    <citation type="submission" date="2018-12" db="EMBL/GenBank/DDBJ databases">
        <title>The genome of Variovorax gossypii DSM 100435.</title>
        <authorList>
            <person name="Gao J."/>
            <person name="Sun J."/>
        </authorList>
    </citation>
    <scope>NUCLEOTIDE SEQUENCE [LARGE SCALE GENOMIC DNA]</scope>
    <source>
        <strain evidence="7 8">DSM 100435</strain>
    </source>
</reference>
<evidence type="ECO:0000256" key="3">
    <source>
        <dbReference type="ARBA" id="ARBA00023125"/>
    </source>
</evidence>
<protein>
    <submittedName>
        <fullName evidence="7">TetR/AcrR family transcriptional regulator</fullName>
    </submittedName>
</protein>
<feature type="domain" description="HTH tetR-type" evidence="6">
    <location>
        <begin position="31"/>
        <end position="91"/>
    </location>
</feature>
<evidence type="ECO:0000256" key="4">
    <source>
        <dbReference type="ARBA" id="ARBA00023163"/>
    </source>
</evidence>
<dbReference type="Gene3D" id="1.10.357.10">
    <property type="entry name" value="Tetracycline Repressor, domain 2"/>
    <property type="match status" value="1"/>
</dbReference>
<evidence type="ECO:0000256" key="1">
    <source>
        <dbReference type="ARBA" id="ARBA00022491"/>
    </source>
</evidence>
<evidence type="ECO:0000256" key="2">
    <source>
        <dbReference type="ARBA" id="ARBA00023015"/>
    </source>
</evidence>
<dbReference type="OrthoDB" id="9816320at2"/>
<dbReference type="Pfam" id="PF17918">
    <property type="entry name" value="TetR_C_15"/>
    <property type="match status" value="1"/>
</dbReference>
<dbReference type="AlphaFoldDB" id="A0A3S0J4H8"/>
<dbReference type="PROSITE" id="PS50977">
    <property type="entry name" value="HTH_TETR_2"/>
    <property type="match status" value="1"/>
</dbReference>
<dbReference type="PANTHER" id="PTHR30055:SF223">
    <property type="entry name" value="HTH-TYPE TRANSCRIPTIONAL REGULATOR UIDR"/>
    <property type="match status" value="1"/>
</dbReference>
<dbReference type="InterPro" id="IPR041669">
    <property type="entry name" value="TetR_C_15"/>
</dbReference>
<dbReference type="InterPro" id="IPR009057">
    <property type="entry name" value="Homeodomain-like_sf"/>
</dbReference>
<gene>
    <name evidence="7" type="ORF">EJP69_20490</name>
</gene>
<dbReference type="GO" id="GO:0003700">
    <property type="term" value="F:DNA-binding transcription factor activity"/>
    <property type="evidence" value="ECO:0007669"/>
    <property type="project" value="TreeGrafter"/>
</dbReference>
<dbReference type="RefSeq" id="WP_093208626.1">
    <property type="nucleotide sequence ID" value="NZ_RXOE01000005.1"/>
</dbReference>
<sequence>MSTRIRKPTKAAAARAPALNLRKQASQERSRATVDALIEATARVLVREGFERASTNRIAAEAGVSIGSLYQYFPTKESLVASVIERHKSEMLGILRDALARVAQRPVGEAMREIVDVMIRAHRVDPQLHRVLVEQIPRTGRLAEVEGFEREANELVRAFLEAHRSELRRALDLELATFVCVSTVETLAHGAVLHQPQLLADDRVESFIDEVTRLVLQYLT</sequence>
<keyword evidence="8" id="KW-1185">Reference proteome</keyword>
<dbReference type="PRINTS" id="PR00455">
    <property type="entry name" value="HTHTETR"/>
</dbReference>
<evidence type="ECO:0000256" key="5">
    <source>
        <dbReference type="PROSITE-ProRule" id="PRU00335"/>
    </source>
</evidence>
<evidence type="ECO:0000313" key="8">
    <source>
        <dbReference type="Proteomes" id="UP000267418"/>
    </source>
</evidence>
<dbReference type="PANTHER" id="PTHR30055">
    <property type="entry name" value="HTH-TYPE TRANSCRIPTIONAL REGULATOR RUTR"/>
    <property type="match status" value="1"/>
</dbReference>
<proteinExistence type="predicted"/>
<feature type="DNA-binding region" description="H-T-H motif" evidence="5">
    <location>
        <begin position="54"/>
        <end position="73"/>
    </location>
</feature>
<dbReference type="Pfam" id="PF00440">
    <property type="entry name" value="TetR_N"/>
    <property type="match status" value="1"/>
</dbReference>
<accession>A0A3S0J4H8</accession>
<organism evidence="7 8">
    <name type="scientific">Variovorax gossypii</name>
    <dbReference type="NCBI Taxonomy" id="1679495"/>
    <lineage>
        <taxon>Bacteria</taxon>
        <taxon>Pseudomonadati</taxon>
        <taxon>Pseudomonadota</taxon>
        <taxon>Betaproteobacteria</taxon>
        <taxon>Burkholderiales</taxon>
        <taxon>Comamonadaceae</taxon>
        <taxon>Variovorax</taxon>
    </lineage>
</organism>
<dbReference type="Proteomes" id="UP000267418">
    <property type="component" value="Unassembled WGS sequence"/>
</dbReference>
<dbReference type="SUPFAM" id="SSF46689">
    <property type="entry name" value="Homeodomain-like"/>
    <property type="match status" value="1"/>
</dbReference>